<feature type="non-terminal residue" evidence="1">
    <location>
        <position position="1"/>
    </location>
</feature>
<organism evidence="1">
    <name type="scientific">Lepeophtheirus salmonis</name>
    <name type="common">Salmon louse</name>
    <name type="synonym">Caligus salmonis</name>
    <dbReference type="NCBI Taxonomy" id="72036"/>
    <lineage>
        <taxon>Eukaryota</taxon>
        <taxon>Metazoa</taxon>
        <taxon>Ecdysozoa</taxon>
        <taxon>Arthropoda</taxon>
        <taxon>Crustacea</taxon>
        <taxon>Multicrustacea</taxon>
        <taxon>Hexanauplia</taxon>
        <taxon>Copepoda</taxon>
        <taxon>Siphonostomatoida</taxon>
        <taxon>Caligidae</taxon>
        <taxon>Lepeophtheirus</taxon>
    </lineage>
</organism>
<proteinExistence type="predicted"/>
<protein>
    <submittedName>
        <fullName evidence="1">Uncharacterized protein</fullName>
    </submittedName>
</protein>
<dbReference type="EMBL" id="HACA01013752">
    <property type="protein sequence ID" value="CDW31113.1"/>
    <property type="molecule type" value="Transcribed_RNA"/>
</dbReference>
<dbReference type="AlphaFoldDB" id="A0A0K2TYN6"/>
<sequence>HKRTKWYRINKILCTILKAKFKSPIFIVKNNTISFSKNKCVNVL</sequence>
<evidence type="ECO:0000313" key="1">
    <source>
        <dbReference type="EMBL" id="CDW31113.1"/>
    </source>
</evidence>
<reference evidence="1" key="1">
    <citation type="submission" date="2014-05" db="EMBL/GenBank/DDBJ databases">
        <authorList>
            <person name="Chronopoulou M."/>
        </authorList>
    </citation>
    <scope>NUCLEOTIDE SEQUENCE</scope>
    <source>
        <tissue evidence="1">Whole organism</tissue>
    </source>
</reference>
<name>A0A0K2TYN6_LEPSM</name>
<accession>A0A0K2TYN6</accession>